<dbReference type="InterPro" id="IPR000387">
    <property type="entry name" value="Tyr_Pase_dom"/>
</dbReference>
<comment type="similarity">
    <text evidence="1">Belongs to the protein-tyrosine phosphatase family. Non-receptor class dual specificity subfamily.</text>
</comment>
<reference evidence="9" key="1">
    <citation type="journal article" date="2014" name="Genome Announc.">
        <title>Genome sequence and annotation of Acremonium chrysogenum, producer of the beta-lactam antibiotic cephalosporin C.</title>
        <authorList>
            <person name="Terfehr D."/>
            <person name="Dahlmann T.A."/>
            <person name="Specht T."/>
            <person name="Zadra I."/>
            <person name="Kuernsteiner H."/>
            <person name="Kueck U."/>
        </authorList>
    </citation>
    <scope>NUCLEOTIDE SEQUENCE [LARGE SCALE GENOMIC DNA]</scope>
    <source>
        <strain evidence="9">ATCC 11550 / CBS 779.69 / DSM 880 / IAM 14645 / JCM 23072 / IMI 49137</strain>
    </source>
</reference>
<dbReference type="PROSITE" id="PS50056">
    <property type="entry name" value="TYR_PHOSPHATASE_2"/>
    <property type="match status" value="1"/>
</dbReference>
<dbReference type="InterPro" id="IPR029021">
    <property type="entry name" value="Prot-tyrosine_phosphatase-like"/>
</dbReference>
<dbReference type="PANTHER" id="PTHR10159">
    <property type="entry name" value="DUAL SPECIFICITY PROTEIN PHOSPHATASE"/>
    <property type="match status" value="1"/>
</dbReference>
<dbReference type="GO" id="GO:0008330">
    <property type="term" value="F:protein tyrosine/threonine phosphatase activity"/>
    <property type="evidence" value="ECO:0007669"/>
    <property type="project" value="TreeGrafter"/>
</dbReference>
<dbReference type="SUPFAM" id="SSF52799">
    <property type="entry name" value="(Phosphotyrosine protein) phosphatases II"/>
    <property type="match status" value="1"/>
</dbReference>
<protein>
    <recommendedName>
        <fullName evidence="2">protein-tyrosine-phosphatase</fullName>
        <ecNumber evidence="2">3.1.3.48</ecNumber>
    </recommendedName>
</protein>
<feature type="domain" description="Tyrosine specific protein phosphatases" evidence="7">
    <location>
        <begin position="443"/>
        <end position="500"/>
    </location>
</feature>
<feature type="region of interest" description="Disordered" evidence="5">
    <location>
        <begin position="543"/>
        <end position="663"/>
    </location>
</feature>
<evidence type="ECO:0000313" key="9">
    <source>
        <dbReference type="Proteomes" id="UP000029964"/>
    </source>
</evidence>
<organism evidence="8 9">
    <name type="scientific">Hapsidospora chrysogenum (strain ATCC 11550 / CBS 779.69 / DSM 880 / IAM 14645 / JCM 23072 / IMI 49137)</name>
    <name type="common">Acremonium chrysogenum</name>
    <dbReference type="NCBI Taxonomy" id="857340"/>
    <lineage>
        <taxon>Eukaryota</taxon>
        <taxon>Fungi</taxon>
        <taxon>Dikarya</taxon>
        <taxon>Ascomycota</taxon>
        <taxon>Pezizomycotina</taxon>
        <taxon>Sordariomycetes</taxon>
        <taxon>Hypocreomycetidae</taxon>
        <taxon>Hypocreales</taxon>
        <taxon>Bionectriaceae</taxon>
        <taxon>Hapsidospora</taxon>
    </lineage>
</organism>
<feature type="region of interest" description="Disordered" evidence="5">
    <location>
        <begin position="683"/>
        <end position="708"/>
    </location>
</feature>
<evidence type="ECO:0000256" key="4">
    <source>
        <dbReference type="ARBA" id="ARBA00022912"/>
    </source>
</evidence>
<dbReference type="InterPro" id="IPR016130">
    <property type="entry name" value="Tyr_Pase_AS"/>
</dbReference>
<feature type="compositionally biased region" description="Low complexity" evidence="5">
    <location>
        <begin position="182"/>
        <end position="193"/>
    </location>
</feature>
<feature type="compositionally biased region" description="Pro residues" evidence="5">
    <location>
        <begin position="690"/>
        <end position="704"/>
    </location>
</feature>
<dbReference type="HOGENOM" id="CLU_012050_0_0_1"/>
<dbReference type="PANTHER" id="PTHR10159:SF519">
    <property type="entry name" value="DUAL SPECIFICITY PROTEIN PHOSPHATASE MPK3"/>
    <property type="match status" value="1"/>
</dbReference>
<keyword evidence="3" id="KW-0378">Hydrolase</keyword>
<evidence type="ECO:0000256" key="5">
    <source>
        <dbReference type="SAM" id="MobiDB-lite"/>
    </source>
</evidence>
<dbReference type="GO" id="GO:0017017">
    <property type="term" value="F:MAP kinase tyrosine/serine/threonine phosphatase activity"/>
    <property type="evidence" value="ECO:0007669"/>
    <property type="project" value="TreeGrafter"/>
</dbReference>
<comment type="caution">
    <text evidence="8">The sequence shown here is derived from an EMBL/GenBank/DDBJ whole genome shotgun (WGS) entry which is preliminary data.</text>
</comment>
<keyword evidence="9" id="KW-1185">Reference proteome</keyword>
<feature type="compositionally biased region" description="Polar residues" evidence="5">
    <location>
        <begin position="732"/>
        <end position="744"/>
    </location>
</feature>
<sequence length="805" mass="88016">MPSAAARRVYEDQIPSFMQVFDLDAETMADRDTVTVVDPRLVDTVSKHPALTHPSQPLLEHGPIHHDPSHKHNDSSSAQMSESADSSPTTTLSTTDSSPLSDPSPSSSPDSPVSLVPLNNYPATSFSGRPNKPAPLTSLRPPETGSLERPMTSPSPRRPRNMKGLSIQPPSLAASTSHTMVSEPSSPSFIKPKIPAMKRKPSMLSLNTNTSDLATKPIAEVPPSPGMPPILQRRALKHSASTPHMLSTIKSATFGPPGGMTLPNMLERNESGLSEVLRPMKTSVRPTFEPAITEESSPIRPQMASRMDIEPYHEKVNNEDQKTPGYPDGPIRIYDDDVFLYLEPTAEEASQFDVVINVAKEVKNPFDAQKKSVSRQPGQIQTPASAVESPIPDTALTNASFATAFEFQPDDGSSETPTTPKANPFREPEYIHIPWDHNTDIAPDLMNLCETIDSRTKQGKKVLIHCQQGASRSASLIIAYGLYRKPDLSVNDAYYAAQSKSQWISPNMKLMYCLQDFQKEVSKRRPPPTSAFRPWVAGRSPTKHRLTLSADAIGLSPKEPRTAPLPGEEDGMNGNHHHGSSETHRRGNSMPGPQDVSPGPASAPPNLRWQEESEKRRLEETSATKPPELPQRLKQEEGVQNEPDVPAVPIEPPPPTPGFNFSGFVFQNKAFPRFSNQARLSTEPLRAPVPFQPPTRAPPPPPTKAPVVEKTVTVVASYPDDEAMLSPRAEMMTNNPLRDPSTQVPGLHFDSPPTPDAGDDLFSPRATMFPRDPRAPFGRPVQVADPRSPPTKGETPITRSIDDIL</sequence>
<dbReference type="PROSITE" id="PS00383">
    <property type="entry name" value="TYR_PHOSPHATASE_1"/>
    <property type="match status" value="1"/>
</dbReference>
<keyword evidence="4" id="KW-0904">Protein phosphatase</keyword>
<evidence type="ECO:0000256" key="1">
    <source>
        <dbReference type="ARBA" id="ARBA00008601"/>
    </source>
</evidence>
<dbReference type="GO" id="GO:0005829">
    <property type="term" value="C:cytosol"/>
    <property type="evidence" value="ECO:0007669"/>
    <property type="project" value="TreeGrafter"/>
</dbReference>
<dbReference type="GO" id="GO:0033550">
    <property type="term" value="F:MAP kinase tyrosine phosphatase activity"/>
    <property type="evidence" value="ECO:0007669"/>
    <property type="project" value="TreeGrafter"/>
</dbReference>
<feature type="region of interest" description="Disordered" evidence="5">
    <location>
        <begin position="407"/>
        <end position="426"/>
    </location>
</feature>
<dbReference type="EC" id="3.1.3.48" evidence="2"/>
<feature type="region of interest" description="Disordered" evidence="5">
    <location>
        <begin position="732"/>
        <end position="805"/>
    </location>
</feature>
<evidence type="ECO:0000313" key="8">
    <source>
        <dbReference type="EMBL" id="KFH48055.1"/>
    </source>
</evidence>
<accession>A0A086TFC3</accession>
<dbReference type="InterPro" id="IPR000340">
    <property type="entry name" value="Dual-sp_phosphatase_cat-dom"/>
</dbReference>
<dbReference type="Gene3D" id="3.90.190.10">
    <property type="entry name" value="Protein tyrosine phosphatase superfamily"/>
    <property type="match status" value="1"/>
</dbReference>
<name>A0A086TFC3_HAPC1</name>
<proteinExistence type="inferred from homology"/>
<feature type="domain" description="Tyrosine-protein phosphatase" evidence="6">
    <location>
        <begin position="329"/>
        <end position="523"/>
    </location>
</feature>
<dbReference type="OrthoDB" id="426001at2759"/>
<dbReference type="GO" id="GO:0005634">
    <property type="term" value="C:nucleus"/>
    <property type="evidence" value="ECO:0007669"/>
    <property type="project" value="TreeGrafter"/>
</dbReference>
<dbReference type="InterPro" id="IPR020422">
    <property type="entry name" value="TYR_PHOSPHATASE_DUAL_dom"/>
</dbReference>
<feature type="compositionally biased region" description="Basic and acidic residues" evidence="5">
    <location>
        <begin position="62"/>
        <end position="74"/>
    </location>
</feature>
<dbReference type="STRING" id="857340.A0A086TFC3"/>
<dbReference type="AlphaFoldDB" id="A0A086TFC3"/>
<dbReference type="Pfam" id="PF00782">
    <property type="entry name" value="DSPc"/>
    <property type="match status" value="1"/>
</dbReference>
<dbReference type="PROSITE" id="PS50054">
    <property type="entry name" value="TYR_PHOSPHATASE_DUAL"/>
    <property type="match status" value="1"/>
</dbReference>
<evidence type="ECO:0000259" key="6">
    <source>
        <dbReference type="PROSITE" id="PS50054"/>
    </source>
</evidence>
<dbReference type="CDD" id="cd14521">
    <property type="entry name" value="DSP_fungal_SDP1-like"/>
    <property type="match status" value="1"/>
</dbReference>
<feature type="region of interest" description="Disordered" evidence="5">
    <location>
        <begin position="48"/>
        <end position="193"/>
    </location>
</feature>
<evidence type="ECO:0000256" key="2">
    <source>
        <dbReference type="ARBA" id="ARBA00013064"/>
    </source>
</evidence>
<dbReference type="EMBL" id="JPKY01000005">
    <property type="protein sequence ID" value="KFH48055.1"/>
    <property type="molecule type" value="Genomic_DNA"/>
</dbReference>
<gene>
    <name evidence="8" type="ORF">ACRE_010870</name>
</gene>
<evidence type="ECO:0000256" key="3">
    <source>
        <dbReference type="ARBA" id="ARBA00022801"/>
    </source>
</evidence>
<feature type="compositionally biased region" description="Low complexity" evidence="5">
    <location>
        <begin position="75"/>
        <end position="118"/>
    </location>
</feature>
<dbReference type="GO" id="GO:0043409">
    <property type="term" value="P:negative regulation of MAPK cascade"/>
    <property type="evidence" value="ECO:0007669"/>
    <property type="project" value="TreeGrafter"/>
</dbReference>
<evidence type="ECO:0000259" key="7">
    <source>
        <dbReference type="PROSITE" id="PS50056"/>
    </source>
</evidence>
<dbReference type="Proteomes" id="UP000029964">
    <property type="component" value="Unassembled WGS sequence"/>
</dbReference>
<feature type="compositionally biased region" description="Basic and acidic residues" evidence="5">
    <location>
        <begin position="609"/>
        <end position="622"/>
    </location>
</feature>
<dbReference type="SMART" id="SM00195">
    <property type="entry name" value="DSPc"/>
    <property type="match status" value="1"/>
</dbReference>